<protein>
    <recommendedName>
        <fullName evidence="4">B box-type domain-containing protein</fullName>
    </recommendedName>
</protein>
<dbReference type="GO" id="GO:0008270">
    <property type="term" value="F:zinc ion binding"/>
    <property type="evidence" value="ECO:0007669"/>
    <property type="project" value="UniProtKB-KW"/>
</dbReference>
<feature type="transmembrane region" description="Helical" evidence="3">
    <location>
        <begin position="408"/>
        <end position="434"/>
    </location>
</feature>
<keyword evidence="1" id="KW-0862">Zinc</keyword>
<evidence type="ECO:0000259" key="4">
    <source>
        <dbReference type="PROSITE" id="PS50119"/>
    </source>
</evidence>
<gene>
    <name evidence="5" type="ORF">SPHA_51895</name>
</gene>
<organism evidence="5 6">
    <name type="scientific">Acanthosepion pharaonis</name>
    <name type="common">Pharaoh cuttlefish</name>
    <name type="synonym">Sepia pharaonis</name>
    <dbReference type="NCBI Taxonomy" id="158019"/>
    <lineage>
        <taxon>Eukaryota</taxon>
        <taxon>Metazoa</taxon>
        <taxon>Spiralia</taxon>
        <taxon>Lophotrochozoa</taxon>
        <taxon>Mollusca</taxon>
        <taxon>Cephalopoda</taxon>
        <taxon>Coleoidea</taxon>
        <taxon>Decapodiformes</taxon>
        <taxon>Sepiida</taxon>
        <taxon>Sepiina</taxon>
        <taxon>Sepiidae</taxon>
        <taxon>Acanthosepion</taxon>
    </lineage>
</organism>
<dbReference type="AlphaFoldDB" id="A0A812DFD3"/>
<keyword evidence="6" id="KW-1185">Reference proteome</keyword>
<dbReference type="OrthoDB" id="6105938at2759"/>
<evidence type="ECO:0000256" key="2">
    <source>
        <dbReference type="SAM" id="MobiDB-lite"/>
    </source>
</evidence>
<feature type="transmembrane region" description="Helical" evidence="3">
    <location>
        <begin position="441"/>
        <end position="460"/>
    </location>
</feature>
<dbReference type="Pfam" id="PF00643">
    <property type="entry name" value="zf-B_box"/>
    <property type="match status" value="1"/>
</dbReference>
<keyword evidence="3" id="KW-1133">Transmembrane helix</keyword>
<keyword evidence="3" id="KW-0472">Membrane</keyword>
<keyword evidence="1" id="KW-0479">Metal-binding</keyword>
<accession>A0A812DFD3</accession>
<dbReference type="InterPro" id="IPR000315">
    <property type="entry name" value="Znf_B-box"/>
</dbReference>
<evidence type="ECO:0000256" key="1">
    <source>
        <dbReference type="PROSITE-ProRule" id="PRU00024"/>
    </source>
</evidence>
<evidence type="ECO:0000256" key="3">
    <source>
        <dbReference type="SAM" id="Phobius"/>
    </source>
</evidence>
<evidence type="ECO:0000313" key="5">
    <source>
        <dbReference type="EMBL" id="CAE1297267.1"/>
    </source>
</evidence>
<reference evidence="5" key="1">
    <citation type="submission" date="2021-01" db="EMBL/GenBank/DDBJ databases">
        <authorList>
            <person name="Li R."/>
            <person name="Bekaert M."/>
        </authorList>
    </citation>
    <scope>NUCLEOTIDE SEQUENCE</scope>
    <source>
        <strain evidence="5">Farmed</strain>
    </source>
</reference>
<feature type="transmembrane region" description="Helical" evidence="3">
    <location>
        <begin position="517"/>
        <end position="547"/>
    </location>
</feature>
<name>A0A812DFD3_ACAPH</name>
<feature type="transmembrane region" description="Helical" evidence="3">
    <location>
        <begin position="559"/>
        <end position="581"/>
    </location>
</feature>
<comment type="caution">
    <text evidence="5">The sequence shown here is derived from an EMBL/GenBank/DDBJ whole genome shotgun (WGS) entry which is preliminary data.</text>
</comment>
<feature type="transmembrane region" description="Helical" evidence="3">
    <location>
        <begin position="480"/>
        <end position="505"/>
    </location>
</feature>
<dbReference type="Proteomes" id="UP000597762">
    <property type="component" value="Unassembled WGS sequence"/>
</dbReference>
<feature type="region of interest" description="Disordered" evidence="2">
    <location>
        <begin position="163"/>
        <end position="203"/>
    </location>
</feature>
<evidence type="ECO:0000313" key="6">
    <source>
        <dbReference type="Proteomes" id="UP000597762"/>
    </source>
</evidence>
<dbReference type="PROSITE" id="PS50119">
    <property type="entry name" value="ZF_BBOX"/>
    <property type="match status" value="1"/>
</dbReference>
<feature type="domain" description="B box-type" evidence="4">
    <location>
        <begin position="82"/>
        <end position="124"/>
    </location>
</feature>
<keyword evidence="3" id="KW-0812">Transmembrane</keyword>
<keyword evidence="1" id="KW-0863">Zinc-finger</keyword>
<sequence>MPDISMTSSYNLVFSIYTREGRSHSQFISGNSTKKTTFAVCSTQSKSIIDFYLWEKFSKWRPILSPFLEKSLRRRQLQSTEWRCDRCFEENGRESTVQIWCQECEKILCQSCKRFHSGHVTKDFSSMTRVEAIRVITTDDCRRHRQSKDAFCQHVPVQNMLPGTRDHLPSVSASSAVGEEGSVEREDTQPHPGAGTPPVRNQHPGDTFVEEARLKLAALCDNMKVMAYELQTKWQNSLKEKENLLKKVEIWHHTLVHLSTDDADDEDVVCGLRLVGAELSARLRQSFAPQEKGRWLVTFPKWCHDSLESLKKEIIVWEAETSGHLQMESECRLQGSNPMDISSIVTGDNRVFVGDFQSRSILEFSDSGEMVGQCSLTDGGEDFYPLDMCRLSEDILIFYFSSSFFRCFLFLSFVVSFLFFSLFFLFSFFSFLVFFSLIYSYLHFVFFLFYFCLYSLFLYLSLSPHPFSLSLSLFVSPPFLFFFISLCLPTLSLFLCFSSFFVSFFSLLSSYFPGFSILFPFSFFLLSFFFFVSLFFFYSLFLCFFLFNLRLSLFFSLKFFFFSLFLFHASKQGMCFFFFFVDVGEEREFYEMCILNPGHVCVTFIGKGMNLSRPCISKAAE</sequence>
<dbReference type="EMBL" id="CAHIKZ030003182">
    <property type="protein sequence ID" value="CAE1297267.1"/>
    <property type="molecule type" value="Genomic_DNA"/>
</dbReference>
<proteinExistence type="predicted"/>